<name>A0ABT0K3I2_9ACTN</name>
<proteinExistence type="inferred from homology"/>
<reference evidence="4 5" key="1">
    <citation type="submission" date="2022-04" db="EMBL/GenBank/DDBJ databases">
        <title>Genome diversity in the genus Frankia.</title>
        <authorList>
            <person name="Carlos-Shanley C."/>
            <person name="Hahn D."/>
        </authorList>
    </citation>
    <scope>NUCLEOTIDE SEQUENCE [LARGE SCALE GENOMIC DNA]</scope>
    <source>
        <strain evidence="4 5">Ag45/Mut15</strain>
    </source>
</reference>
<dbReference type="InterPro" id="IPR020802">
    <property type="entry name" value="TesA-like"/>
</dbReference>
<dbReference type="InterPro" id="IPR001031">
    <property type="entry name" value="Thioesterase"/>
</dbReference>
<dbReference type="SUPFAM" id="SSF53474">
    <property type="entry name" value="alpha/beta-Hydrolases"/>
    <property type="match status" value="1"/>
</dbReference>
<accession>A0ABT0K3I2</accession>
<dbReference type="Pfam" id="PF00975">
    <property type="entry name" value="Thioesterase"/>
    <property type="match status" value="1"/>
</dbReference>
<sequence length="258" mass="27566">MGISADGERWLRRFQPAPAGGPRLLLFPHAGGSASFFVPLAKALAPVADVLAVQYPGRQDRRLEAAHTAIAPLADEIAEVVGALDDDRPLAFFGHSLGAVVAFEVTRRLATAQRPGPAVLVVSGRRAPSTLREESYHRLPEAAFIAELGSLGGTDPRILAEPELLELIVPPTRADYQAIETYEPGPDAVLDIPVVALIGDTDSRVTTAEAERWREHTSASFELRHFTGGHFYLVDQQPAVVDALTGVLATLPAPHPAS</sequence>
<protein>
    <submittedName>
        <fullName evidence="4">Alpha/beta fold hydrolase</fullName>
    </submittedName>
</protein>
<evidence type="ECO:0000256" key="1">
    <source>
        <dbReference type="ARBA" id="ARBA00007169"/>
    </source>
</evidence>
<dbReference type="Proteomes" id="UP001201873">
    <property type="component" value="Unassembled WGS sequence"/>
</dbReference>
<feature type="domain" description="Thioesterase TesA-like" evidence="3">
    <location>
        <begin position="28"/>
        <end position="248"/>
    </location>
</feature>
<keyword evidence="2 4" id="KW-0378">Hydrolase</keyword>
<evidence type="ECO:0000259" key="3">
    <source>
        <dbReference type="SMART" id="SM00824"/>
    </source>
</evidence>
<dbReference type="PANTHER" id="PTHR11487:SF0">
    <property type="entry name" value="S-ACYL FATTY ACID SYNTHASE THIOESTERASE, MEDIUM CHAIN"/>
    <property type="match status" value="1"/>
</dbReference>
<dbReference type="Gene3D" id="3.40.50.1820">
    <property type="entry name" value="alpha/beta hydrolase"/>
    <property type="match status" value="1"/>
</dbReference>
<evidence type="ECO:0000256" key="2">
    <source>
        <dbReference type="ARBA" id="ARBA00022801"/>
    </source>
</evidence>
<gene>
    <name evidence="4" type="ORF">MXD59_21630</name>
</gene>
<dbReference type="RefSeq" id="WP_248826461.1">
    <property type="nucleotide sequence ID" value="NZ_JALKFT010000031.1"/>
</dbReference>
<dbReference type="PANTHER" id="PTHR11487">
    <property type="entry name" value="THIOESTERASE"/>
    <property type="match status" value="1"/>
</dbReference>
<keyword evidence="5" id="KW-1185">Reference proteome</keyword>
<organism evidence="4 5">
    <name type="scientific">Frankia umida</name>
    <dbReference type="NCBI Taxonomy" id="573489"/>
    <lineage>
        <taxon>Bacteria</taxon>
        <taxon>Bacillati</taxon>
        <taxon>Actinomycetota</taxon>
        <taxon>Actinomycetes</taxon>
        <taxon>Frankiales</taxon>
        <taxon>Frankiaceae</taxon>
        <taxon>Frankia</taxon>
    </lineage>
</organism>
<comment type="similarity">
    <text evidence="1">Belongs to the thioesterase family.</text>
</comment>
<evidence type="ECO:0000313" key="5">
    <source>
        <dbReference type="Proteomes" id="UP001201873"/>
    </source>
</evidence>
<dbReference type="InterPro" id="IPR012223">
    <property type="entry name" value="TEII"/>
</dbReference>
<dbReference type="GO" id="GO:0016787">
    <property type="term" value="F:hydrolase activity"/>
    <property type="evidence" value="ECO:0007669"/>
    <property type="project" value="UniProtKB-KW"/>
</dbReference>
<dbReference type="InterPro" id="IPR029058">
    <property type="entry name" value="AB_hydrolase_fold"/>
</dbReference>
<dbReference type="SMART" id="SM00824">
    <property type="entry name" value="PKS_TE"/>
    <property type="match status" value="1"/>
</dbReference>
<comment type="caution">
    <text evidence="4">The sequence shown here is derived from an EMBL/GenBank/DDBJ whole genome shotgun (WGS) entry which is preliminary data.</text>
</comment>
<evidence type="ECO:0000313" key="4">
    <source>
        <dbReference type="EMBL" id="MCK9878340.1"/>
    </source>
</evidence>
<dbReference type="EMBL" id="JALKFT010000031">
    <property type="protein sequence ID" value="MCK9878340.1"/>
    <property type="molecule type" value="Genomic_DNA"/>
</dbReference>